<dbReference type="PATRIC" id="fig|1267003.4.peg.1303"/>
<gene>
    <name evidence="8" type="ORF">FD07_GL001225</name>
</gene>
<comment type="subcellular location">
    <subcellularLocation>
        <location evidence="1">Cell membrane</location>
        <topology evidence="1">Lipid-anchor</topology>
    </subcellularLocation>
</comment>
<dbReference type="Pfam" id="PF00496">
    <property type="entry name" value="SBP_bac_5"/>
    <property type="match status" value="1"/>
</dbReference>
<dbReference type="GO" id="GO:0043190">
    <property type="term" value="C:ATP-binding cassette (ABC) transporter complex"/>
    <property type="evidence" value="ECO:0007669"/>
    <property type="project" value="InterPro"/>
</dbReference>
<dbReference type="PROSITE" id="PS01040">
    <property type="entry name" value="SBP_BACTERIAL_5"/>
    <property type="match status" value="1"/>
</dbReference>
<evidence type="ECO:0000256" key="1">
    <source>
        <dbReference type="ARBA" id="ARBA00004193"/>
    </source>
</evidence>
<evidence type="ECO:0000256" key="4">
    <source>
        <dbReference type="ARBA" id="ARBA00022729"/>
    </source>
</evidence>
<dbReference type="FunFam" id="3.90.76.10:FF:000001">
    <property type="entry name" value="Oligopeptide ABC transporter substrate-binding protein"/>
    <property type="match status" value="1"/>
</dbReference>
<feature type="domain" description="Solute-binding protein family 5" evidence="7">
    <location>
        <begin position="81"/>
        <end position="465"/>
    </location>
</feature>
<organism evidence="8 9">
    <name type="scientific">Levilactobacillus parabrevis ATCC 53295</name>
    <dbReference type="NCBI Taxonomy" id="1267003"/>
    <lineage>
        <taxon>Bacteria</taxon>
        <taxon>Bacillati</taxon>
        <taxon>Bacillota</taxon>
        <taxon>Bacilli</taxon>
        <taxon>Lactobacillales</taxon>
        <taxon>Lactobacillaceae</taxon>
        <taxon>Levilactobacillus</taxon>
    </lineage>
</organism>
<evidence type="ECO:0000313" key="8">
    <source>
        <dbReference type="EMBL" id="KRK35998.1"/>
    </source>
</evidence>
<keyword evidence="4 6" id="KW-0732">Signal</keyword>
<dbReference type="PIRSF" id="PIRSF002741">
    <property type="entry name" value="MppA"/>
    <property type="match status" value="1"/>
</dbReference>
<evidence type="ECO:0000256" key="3">
    <source>
        <dbReference type="ARBA" id="ARBA00022448"/>
    </source>
</evidence>
<comment type="caution">
    <text evidence="8">The sequence shown here is derived from an EMBL/GenBank/DDBJ whole genome shotgun (WGS) entry which is preliminary data.</text>
</comment>
<comment type="similarity">
    <text evidence="2">Belongs to the bacterial solute-binding protein 5 family.</text>
</comment>
<dbReference type="PANTHER" id="PTHR30290:SF10">
    <property type="entry name" value="PERIPLASMIC OLIGOPEPTIDE-BINDING PROTEIN-RELATED"/>
    <property type="match status" value="1"/>
</dbReference>
<feature type="chain" id="PRO_5039229081" evidence="6">
    <location>
        <begin position="20"/>
        <end position="547"/>
    </location>
</feature>
<dbReference type="RefSeq" id="WP_020089863.1">
    <property type="nucleotide sequence ID" value="NZ_AZCZ01000030.1"/>
</dbReference>
<keyword evidence="9" id="KW-1185">Reference proteome</keyword>
<dbReference type="GO" id="GO:0015833">
    <property type="term" value="P:peptide transport"/>
    <property type="evidence" value="ECO:0007669"/>
    <property type="project" value="UniProtKB-KW"/>
</dbReference>
<dbReference type="PROSITE" id="PS51257">
    <property type="entry name" value="PROKAR_LIPOPROTEIN"/>
    <property type="match status" value="1"/>
</dbReference>
<keyword evidence="5" id="KW-0653">Protein transport</keyword>
<dbReference type="eggNOG" id="COG4166">
    <property type="taxonomic scope" value="Bacteria"/>
</dbReference>
<keyword evidence="5" id="KW-0571">Peptide transport</keyword>
<evidence type="ECO:0000259" key="7">
    <source>
        <dbReference type="Pfam" id="PF00496"/>
    </source>
</evidence>
<dbReference type="InterPro" id="IPR023765">
    <property type="entry name" value="SBP_5_CS"/>
</dbReference>
<dbReference type="InterPro" id="IPR030678">
    <property type="entry name" value="Peptide/Ni-bd"/>
</dbReference>
<evidence type="ECO:0000256" key="6">
    <source>
        <dbReference type="SAM" id="SignalP"/>
    </source>
</evidence>
<name>A0A0R1GPP3_9LACO</name>
<dbReference type="InterPro" id="IPR000914">
    <property type="entry name" value="SBP_5_dom"/>
</dbReference>
<evidence type="ECO:0000313" key="9">
    <source>
        <dbReference type="Proteomes" id="UP000051176"/>
    </source>
</evidence>
<dbReference type="SUPFAM" id="SSF53850">
    <property type="entry name" value="Periplasmic binding protein-like II"/>
    <property type="match status" value="1"/>
</dbReference>
<dbReference type="Gene3D" id="3.40.190.10">
    <property type="entry name" value="Periplasmic binding protein-like II"/>
    <property type="match status" value="1"/>
</dbReference>
<dbReference type="AlphaFoldDB" id="A0A0R1GPP3"/>
<reference evidence="8 9" key="1">
    <citation type="journal article" date="2015" name="Genome Announc.">
        <title>Expanding the biotechnology potential of lactobacilli through comparative genomics of 213 strains and associated genera.</title>
        <authorList>
            <person name="Sun Z."/>
            <person name="Harris H.M."/>
            <person name="McCann A."/>
            <person name="Guo C."/>
            <person name="Argimon S."/>
            <person name="Zhang W."/>
            <person name="Yang X."/>
            <person name="Jeffery I.B."/>
            <person name="Cooney J.C."/>
            <person name="Kagawa T.F."/>
            <person name="Liu W."/>
            <person name="Song Y."/>
            <person name="Salvetti E."/>
            <person name="Wrobel A."/>
            <person name="Rasinkangas P."/>
            <person name="Parkhill J."/>
            <person name="Rea M.C."/>
            <person name="O'Sullivan O."/>
            <person name="Ritari J."/>
            <person name="Douillard F.P."/>
            <person name="Paul Ross R."/>
            <person name="Yang R."/>
            <person name="Briner A.E."/>
            <person name="Felis G.E."/>
            <person name="de Vos W.M."/>
            <person name="Barrangou R."/>
            <person name="Klaenhammer T.R."/>
            <person name="Caufield P.W."/>
            <person name="Cui Y."/>
            <person name="Zhang H."/>
            <person name="O'Toole P.W."/>
        </authorList>
    </citation>
    <scope>NUCLEOTIDE SEQUENCE [LARGE SCALE GENOMIC DNA]</scope>
    <source>
        <strain evidence="8 9">ATCC 53295</strain>
    </source>
</reference>
<dbReference type="OrthoDB" id="403896at2"/>
<dbReference type="GO" id="GO:0030288">
    <property type="term" value="C:outer membrane-bounded periplasmic space"/>
    <property type="evidence" value="ECO:0007669"/>
    <property type="project" value="UniProtKB-ARBA"/>
</dbReference>
<dbReference type="Gene3D" id="3.90.76.10">
    <property type="entry name" value="Dipeptide-binding Protein, Domain 1"/>
    <property type="match status" value="1"/>
</dbReference>
<dbReference type="EMBL" id="AZCZ01000030">
    <property type="protein sequence ID" value="KRK35998.1"/>
    <property type="molecule type" value="Genomic_DNA"/>
</dbReference>
<protein>
    <submittedName>
        <fullName evidence="8">ABC-type oligopeptide transport system, periplasmic component</fullName>
    </submittedName>
</protein>
<dbReference type="Proteomes" id="UP000051176">
    <property type="component" value="Unassembled WGS sequence"/>
</dbReference>
<keyword evidence="3" id="KW-0813">Transport</keyword>
<feature type="signal peptide" evidence="6">
    <location>
        <begin position="1"/>
        <end position="19"/>
    </location>
</feature>
<dbReference type="Gene3D" id="3.10.105.10">
    <property type="entry name" value="Dipeptide-binding Protein, Domain 3"/>
    <property type="match status" value="1"/>
</dbReference>
<dbReference type="GO" id="GO:1904680">
    <property type="term" value="F:peptide transmembrane transporter activity"/>
    <property type="evidence" value="ECO:0007669"/>
    <property type="project" value="TreeGrafter"/>
</dbReference>
<dbReference type="InterPro" id="IPR039424">
    <property type="entry name" value="SBP_5"/>
</dbReference>
<evidence type="ECO:0000256" key="5">
    <source>
        <dbReference type="ARBA" id="ARBA00022856"/>
    </source>
</evidence>
<evidence type="ECO:0000256" key="2">
    <source>
        <dbReference type="ARBA" id="ARBA00005695"/>
    </source>
</evidence>
<accession>A0A0R1GPP3</accession>
<dbReference type="PANTHER" id="PTHR30290">
    <property type="entry name" value="PERIPLASMIC BINDING COMPONENT OF ABC TRANSPORTER"/>
    <property type="match status" value="1"/>
</dbReference>
<dbReference type="STRING" id="357278.IV61_GL001353"/>
<proteinExistence type="inferred from homology"/>
<sequence length="547" mass="60305">MKKKGTILTVAALSLLTLAGCGSQASSSNSSHKYAAKQELNWTESSELASSDLAQATDTLSFTVLQNTQEGLYRLNSKGTPANALATNTKVTNGGKTYTFNLRKDAKWSNGDPVTAKDFVYSWQRTLAPKTASQDAFYLYQVKNAEAVNKGKKSLSALGIKADGKYKLTVQLTKPVSYFKKLLAWPLFYPVNQNAVNKYGKKYGTSSATTVYNGPFRLTDWNGTGKTWTLAKNKTYWDKKAVHLTKINEQVTESTTTSYNLYNAKKTDETLLSGQQIKNNKNSKDFVKRLPTGSQRLDLNQKKVTAFKNANVRKAFSLAIDRSQLVNDVLQDGSVASKGFVPGGMGNNPKTGEAFNKEAYVKSGVSYDLKQAKSLLAKGLKQTGDKQLNVTLSVSDTDTNKQTAEFLQSALEKLPNVKVTIKTVPYVQLITQQNNGNYELTLAGWQSVFADPINFLDVFESDSSYNTTGWKNTEFDKLLDEAENQDGNQPATRWAKLVKAEKVLINDQGTIPLYQAAKSQLLRSNVKSIVYNGAGVPYDFKTTYIAK</sequence>
<dbReference type="CDD" id="cd08504">
    <property type="entry name" value="PBP2_OppA"/>
    <property type="match status" value="1"/>
</dbReference>
<dbReference type="FunFam" id="3.10.105.10:FF:000001">
    <property type="entry name" value="Oligopeptide ABC transporter, oligopeptide-binding protein"/>
    <property type="match status" value="1"/>
</dbReference>